<geneLocation type="plasmid" evidence="4">
    <name>pMCR-M17059</name>
</geneLocation>
<evidence type="ECO:0000313" key="1">
    <source>
        <dbReference type="EMBL" id="ARK36141.2"/>
    </source>
</evidence>
<dbReference type="EMBL" id="KY471310">
    <property type="protein sequence ID" value="ARX61095.1"/>
    <property type="molecule type" value="Genomic_DNA"/>
</dbReference>
<dbReference type="EMBL" id="KY471309">
    <property type="protein sequence ID" value="ARX61010.1"/>
    <property type="molecule type" value="Genomic_DNA"/>
</dbReference>
<name>A0A1Z1V1B6_ECOLX</name>
<dbReference type="EMBL" id="KY792081">
    <property type="protein sequence ID" value="ARK36141.2"/>
    <property type="molecule type" value="Genomic_DNA"/>
</dbReference>
<evidence type="ECO:0000313" key="3">
    <source>
        <dbReference type="EMBL" id="ARX61010.1"/>
    </source>
</evidence>
<geneLocation type="plasmid" evidence="3">
    <name>pMCR-M15224</name>
</geneLocation>
<geneLocation type="plasmid" evidence="2">
    <name>pMCR-GN775</name>
</geneLocation>
<organism evidence="5">
    <name type="scientific">Escherichia coli</name>
    <dbReference type="NCBI Taxonomy" id="562"/>
    <lineage>
        <taxon>Bacteria</taxon>
        <taxon>Pseudomonadati</taxon>
        <taxon>Pseudomonadota</taxon>
        <taxon>Gammaproteobacteria</taxon>
        <taxon>Enterobacterales</taxon>
        <taxon>Enterobacteriaceae</taxon>
        <taxon>Escherichia</taxon>
    </lineage>
</organism>
<evidence type="ECO:0000313" key="2">
    <source>
        <dbReference type="EMBL" id="ARX60836.1"/>
    </source>
</evidence>
<accession>A0A1Z1V1B6</accession>
<keyword evidence="5" id="KW-0614">Plasmid</keyword>
<sequence length="43" mass="4890">MNALCIFIIRLLDKDFIEAYKKTLKNITALHILLMVLSVTGIV</sequence>
<reference evidence="1" key="2">
    <citation type="submission" date="2019-07" db="EMBL/GenBank/DDBJ databases">
        <title>mcr-1.8, a New mcr Variant Carried on a Plasmid from a Colistin-Resistant Escherichia coli Strain.</title>
        <authorList>
            <person name="Abdul Momin M.H.F."/>
            <person name="Liakopoulos A."/>
            <person name="Bean D.C."/>
            <person name="Wareham D.W."/>
        </authorList>
    </citation>
    <scope>NUCLEOTIDE SEQUENCE</scope>
    <source>
        <strain evidence="1">EC-MCR1.8</strain>
        <plasmid evidence="1">unnamed</plasmid>
    </source>
</reference>
<reference evidence="5" key="1">
    <citation type="submission" date="2017-01" db="EMBL/GenBank/DDBJ databases">
        <title>Molecular characteristics of mcr-1-carrying plasmids and new mcr-1 variant recovered from polyclonal clinical Escherichia coli from Argentina and Canada.</title>
        <authorList>
            <person name="Tijet N."/>
            <person name="Melano R.G."/>
        </authorList>
    </citation>
    <scope>NUCLEOTIDE SEQUENCE</scope>
    <source>
        <strain evidence="2">GN775</strain>
        <strain evidence="3">M15224</strain>
        <strain evidence="4">M17059</strain>
        <strain evidence="5">M19855</strain>
        <plasmid evidence="2">pMCR-GN775</plasmid>
        <plasmid evidence="3">pMCR-M15224</plasmid>
        <plasmid evidence="4">pMCR-M17059</plasmid>
        <plasmid evidence="5">pMCR-M19855</plasmid>
    </source>
</reference>
<dbReference type="AlphaFoldDB" id="A0A1Z1V1B6"/>
<geneLocation type="plasmid" evidence="1">
    <name>unnamed</name>
</geneLocation>
<dbReference type="EMBL" id="KY471307">
    <property type="protein sequence ID" value="ARX60836.1"/>
    <property type="molecule type" value="Genomic_DNA"/>
</dbReference>
<geneLocation type="plasmid" evidence="5">
    <name>pMCR-M19855</name>
</geneLocation>
<evidence type="ECO:0000313" key="4">
    <source>
        <dbReference type="EMBL" id="ARX61095.1"/>
    </source>
</evidence>
<dbReference type="EMBL" id="KY471315">
    <property type="protein sequence ID" value="ARX61530.1"/>
    <property type="molecule type" value="Genomic_DNA"/>
</dbReference>
<evidence type="ECO:0000313" key="5">
    <source>
        <dbReference type="EMBL" id="ARX61530.1"/>
    </source>
</evidence>
<proteinExistence type="predicted"/>
<protein>
    <submittedName>
        <fullName evidence="5">Putative membrane protein</fullName>
    </submittedName>
</protein>